<accession>A0A0A0JR39</accession>
<keyword evidence="1" id="KW-1133">Transmembrane helix</keyword>
<dbReference type="EMBL" id="AVPL01000062">
    <property type="protein sequence ID" value="KGN39925.1"/>
    <property type="molecule type" value="Genomic_DNA"/>
</dbReference>
<evidence type="ECO:0008006" key="4">
    <source>
        <dbReference type="Google" id="ProtNLM"/>
    </source>
</evidence>
<dbReference type="AlphaFoldDB" id="A0A0A0JR39"/>
<dbReference type="Pfam" id="PF08592">
    <property type="entry name" value="Anthrone_oxy"/>
    <property type="match status" value="1"/>
</dbReference>
<dbReference type="STRING" id="1385519.N801_17775"/>
<evidence type="ECO:0000256" key="1">
    <source>
        <dbReference type="SAM" id="Phobius"/>
    </source>
</evidence>
<comment type="caution">
    <text evidence="2">The sequence shown here is derived from an EMBL/GenBank/DDBJ whole genome shotgun (WGS) entry which is preliminary data.</text>
</comment>
<organism evidence="2 3">
    <name type="scientific">Knoellia aerolata DSM 18566</name>
    <dbReference type="NCBI Taxonomy" id="1385519"/>
    <lineage>
        <taxon>Bacteria</taxon>
        <taxon>Bacillati</taxon>
        <taxon>Actinomycetota</taxon>
        <taxon>Actinomycetes</taxon>
        <taxon>Micrococcales</taxon>
        <taxon>Intrasporangiaceae</taxon>
        <taxon>Knoellia</taxon>
    </lineage>
</organism>
<dbReference type="OrthoDB" id="4827927at2"/>
<keyword evidence="3" id="KW-1185">Reference proteome</keyword>
<dbReference type="InterPro" id="IPR013901">
    <property type="entry name" value="Anthrone_oxy"/>
</dbReference>
<feature type="transmembrane region" description="Helical" evidence="1">
    <location>
        <begin position="28"/>
        <end position="47"/>
    </location>
</feature>
<dbReference type="RefSeq" id="WP_052113215.1">
    <property type="nucleotide sequence ID" value="NZ_AVPL01000062.1"/>
</dbReference>
<dbReference type="eggNOG" id="COG5500">
    <property type="taxonomic scope" value="Bacteria"/>
</dbReference>
<evidence type="ECO:0000313" key="2">
    <source>
        <dbReference type="EMBL" id="KGN39925.1"/>
    </source>
</evidence>
<evidence type="ECO:0000313" key="3">
    <source>
        <dbReference type="Proteomes" id="UP000030013"/>
    </source>
</evidence>
<sequence>MGVLALGSLAVLILAVVGDVGEPGLAVAGALLGLAGLVVTGAGNVPLNDRLAPLVPGAPDTEGEWTAYLTAWTRWNHLRTVAALGSSVLLALAAARS</sequence>
<proteinExistence type="predicted"/>
<keyword evidence="1" id="KW-0812">Transmembrane</keyword>
<gene>
    <name evidence="2" type="ORF">N801_17775</name>
</gene>
<protein>
    <recommendedName>
        <fullName evidence="4">Integral membrane protein</fullName>
    </recommendedName>
</protein>
<keyword evidence="1" id="KW-0472">Membrane</keyword>
<reference evidence="2 3" key="1">
    <citation type="submission" date="2013-08" db="EMBL/GenBank/DDBJ databases">
        <title>The genome sequence of Knoellia aerolata.</title>
        <authorList>
            <person name="Zhu W."/>
            <person name="Wang G."/>
        </authorList>
    </citation>
    <scope>NUCLEOTIDE SEQUENCE [LARGE SCALE GENOMIC DNA]</scope>
    <source>
        <strain evidence="2 3">DSM 18566</strain>
    </source>
</reference>
<name>A0A0A0JR39_9MICO</name>
<dbReference type="Proteomes" id="UP000030013">
    <property type="component" value="Unassembled WGS sequence"/>
</dbReference>